<evidence type="ECO:0000256" key="4">
    <source>
        <dbReference type="ARBA" id="ARBA00039132"/>
    </source>
</evidence>
<evidence type="ECO:0000256" key="3">
    <source>
        <dbReference type="ARBA" id="ARBA00022946"/>
    </source>
</evidence>
<protein>
    <recommendedName>
        <fullName evidence="5">Palmitoyl-protein thioesterase ABHD10, mitochondrial</fullName>
        <ecNumber evidence="4">3.1.1.93</ecNumber>
        <ecNumber evidence="1">3.1.2.22</ecNumber>
    </recommendedName>
    <alternativeName>
        <fullName evidence="7">Acyl-protein thioesterase ABHD10</fullName>
    </alternativeName>
    <alternativeName>
        <fullName evidence="8">Alpha/beta hydrolase domain-containing protein 10</fullName>
    </alternativeName>
    <alternativeName>
        <fullName evidence="6">Mycophenolic acid acyl-glucuronide esterase, mitochondrial</fullName>
    </alternativeName>
</protein>
<evidence type="ECO:0000259" key="12">
    <source>
        <dbReference type="Pfam" id="PF00561"/>
    </source>
</evidence>
<dbReference type="Gene3D" id="3.40.50.1820">
    <property type="entry name" value="alpha/beta hydrolase"/>
    <property type="match status" value="1"/>
</dbReference>
<keyword evidence="2 13" id="KW-0378">Hydrolase</keyword>
<dbReference type="EC" id="3.1.1.93" evidence="4"/>
<evidence type="ECO:0000256" key="2">
    <source>
        <dbReference type="ARBA" id="ARBA00022801"/>
    </source>
</evidence>
<reference evidence="14" key="1">
    <citation type="journal article" date="2019" name="Int. J. Syst. Evol. Microbiol.">
        <title>The Global Catalogue of Microorganisms (GCM) 10K type strain sequencing project: providing services to taxonomists for standard genome sequencing and annotation.</title>
        <authorList>
            <consortium name="The Broad Institute Genomics Platform"/>
            <consortium name="The Broad Institute Genome Sequencing Center for Infectious Disease"/>
            <person name="Wu L."/>
            <person name="Ma J."/>
        </authorList>
    </citation>
    <scope>NUCLEOTIDE SEQUENCE [LARGE SCALE GENOMIC DNA]</scope>
    <source>
        <strain evidence="14">CGMCC 1.19062</strain>
    </source>
</reference>
<accession>A0ABW5DPV1</accession>
<evidence type="ECO:0000313" key="13">
    <source>
        <dbReference type="EMBL" id="MFD2262494.1"/>
    </source>
</evidence>
<dbReference type="EC" id="3.1.2.22" evidence="1"/>
<keyword evidence="3" id="KW-0809">Transit peptide</keyword>
<organism evidence="13 14">
    <name type="scientific">Lacibacterium aquatile</name>
    <dbReference type="NCBI Taxonomy" id="1168082"/>
    <lineage>
        <taxon>Bacteria</taxon>
        <taxon>Pseudomonadati</taxon>
        <taxon>Pseudomonadota</taxon>
        <taxon>Alphaproteobacteria</taxon>
        <taxon>Rhodospirillales</taxon>
        <taxon>Rhodospirillaceae</taxon>
    </lineage>
</organism>
<evidence type="ECO:0000256" key="1">
    <source>
        <dbReference type="ARBA" id="ARBA00012423"/>
    </source>
</evidence>
<dbReference type="GO" id="GO:0016787">
    <property type="term" value="F:hydrolase activity"/>
    <property type="evidence" value="ECO:0007669"/>
    <property type="project" value="UniProtKB-KW"/>
</dbReference>
<comment type="caution">
    <text evidence="13">The sequence shown here is derived from an EMBL/GenBank/DDBJ whole genome shotgun (WGS) entry which is preliminary data.</text>
</comment>
<feature type="domain" description="AB hydrolase-1" evidence="12">
    <location>
        <begin position="42"/>
        <end position="148"/>
    </location>
</feature>
<proteinExistence type="predicted"/>
<evidence type="ECO:0000256" key="5">
    <source>
        <dbReference type="ARBA" id="ARBA00039314"/>
    </source>
</evidence>
<comment type="function">
    <text evidence="9">Acts as an acyl-protein thioesterase that hydrolyzes fatty acids from acylated residues in proteins. Regulates the mitochondrial S-depalmitoylation of the nucleophilic active site residue of peroxiredoxin-5/PRDX5, a key antioxidant protein, therefore modulating mitochondrial antioxidant ability. Also catalyzes the deglucuronidation of mycophenolic acid acyl-glucuronide, an active metabolite of the immunosuppressant drug mycophenolate.</text>
</comment>
<evidence type="ECO:0000313" key="14">
    <source>
        <dbReference type="Proteomes" id="UP001597295"/>
    </source>
</evidence>
<dbReference type="InterPro" id="IPR000073">
    <property type="entry name" value="AB_hydrolase_1"/>
</dbReference>
<dbReference type="PANTHER" id="PTHR16138">
    <property type="entry name" value="MYCOPHENOLIC ACID ACYL-GLUCURONIDE ESTERASE, MITOCHONDRIAL"/>
    <property type="match status" value="1"/>
</dbReference>
<keyword evidence="14" id="KW-1185">Reference proteome</keyword>
<dbReference type="PANTHER" id="PTHR16138:SF7">
    <property type="entry name" value="PALMITOYL-PROTEIN THIOESTERASE ABHD10, MITOCHONDRIAL"/>
    <property type="match status" value="1"/>
</dbReference>
<comment type="catalytic activity">
    <reaction evidence="11">
        <text>mycophenolic acid O-acyl-beta-D-glucuronide + H2O = mycophenolate + D-glucuronate + H(+)</text>
        <dbReference type="Rhea" id="RHEA:34179"/>
        <dbReference type="ChEBI" id="CHEBI:15377"/>
        <dbReference type="ChEBI" id="CHEBI:15378"/>
        <dbReference type="ChEBI" id="CHEBI:58720"/>
        <dbReference type="ChEBI" id="CHEBI:62932"/>
        <dbReference type="ChEBI" id="CHEBI:66982"/>
        <dbReference type="EC" id="3.1.1.93"/>
    </reaction>
    <physiologicalReaction direction="left-to-right" evidence="11">
        <dbReference type="Rhea" id="RHEA:34180"/>
    </physiologicalReaction>
</comment>
<evidence type="ECO:0000256" key="7">
    <source>
        <dbReference type="ARBA" id="ARBA00042645"/>
    </source>
</evidence>
<name>A0ABW5DPV1_9PROT</name>
<dbReference type="RefSeq" id="WP_379875454.1">
    <property type="nucleotide sequence ID" value="NZ_JBHUIP010000004.1"/>
</dbReference>
<gene>
    <name evidence="13" type="ORF">ACFSM5_06305</name>
</gene>
<evidence type="ECO:0000256" key="8">
    <source>
        <dbReference type="ARBA" id="ARBA00042704"/>
    </source>
</evidence>
<evidence type="ECO:0000256" key="9">
    <source>
        <dbReference type="ARBA" id="ARBA00046047"/>
    </source>
</evidence>
<dbReference type="InterPro" id="IPR052382">
    <property type="entry name" value="ABHD10_acyl-thioesterase"/>
</dbReference>
<evidence type="ECO:0000256" key="11">
    <source>
        <dbReference type="ARBA" id="ARBA00047972"/>
    </source>
</evidence>
<sequence>MEVNGGTLTAQSISENATAKVLKSDDGASIAYQAIPGRSPCILFIGGYNSSMAGEKASFLARYAADRGQAFVRFDPFGHGASEGRFEDGTIGRWLADTLRVIDKVVQGPLILVGSSMGGWLMTLAALTRPERVSALVGIASAPDFTEDLMRPSLTGEDRVILRRDGVLRRPSAYGGDFIIAQQLLDEGREHLVLRRGLPIEVPVRLLHGQADPDVPPERSLRLAEAIEGSDVRVTLIKDGDHRLSRPQDLALLANTLDELIKNI</sequence>
<dbReference type="Proteomes" id="UP001597295">
    <property type="component" value="Unassembled WGS sequence"/>
</dbReference>
<evidence type="ECO:0000256" key="6">
    <source>
        <dbReference type="ARBA" id="ARBA00041520"/>
    </source>
</evidence>
<dbReference type="InterPro" id="IPR029058">
    <property type="entry name" value="AB_hydrolase_fold"/>
</dbReference>
<dbReference type="SUPFAM" id="SSF53474">
    <property type="entry name" value="alpha/beta-Hydrolases"/>
    <property type="match status" value="1"/>
</dbReference>
<dbReference type="EMBL" id="JBHUIP010000004">
    <property type="protein sequence ID" value="MFD2262494.1"/>
    <property type="molecule type" value="Genomic_DNA"/>
</dbReference>
<dbReference type="Pfam" id="PF00561">
    <property type="entry name" value="Abhydrolase_1"/>
    <property type="match status" value="1"/>
</dbReference>
<comment type="catalytic activity">
    <reaction evidence="10">
        <text>S-hexadecanoyl-L-cysteinyl-[protein] + H2O = L-cysteinyl-[protein] + hexadecanoate + H(+)</text>
        <dbReference type="Rhea" id="RHEA:19233"/>
        <dbReference type="Rhea" id="RHEA-COMP:10131"/>
        <dbReference type="Rhea" id="RHEA-COMP:11032"/>
        <dbReference type="ChEBI" id="CHEBI:7896"/>
        <dbReference type="ChEBI" id="CHEBI:15377"/>
        <dbReference type="ChEBI" id="CHEBI:15378"/>
        <dbReference type="ChEBI" id="CHEBI:29950"/>
        <dbReference type="ChEBI" id="CHEBI:74151"/>
        <dbReference type="EC" id="3.1.2.22"/>
    </reaction>
    <physiologicalReaction direction="left-to-right" evidence="10">
        <dbReference type="Rhea" id="RHEA:19234"/>
    </physiologicalReaction>
</comment>
<evidence type="ECO:0000256" key="10">
    <source>
        <dbReference type="ARBA" id="ARBA00047409"/>
    </source>
</evidence>